<dbReference type="EMBL" id="CM017640">
    <property type="protein sequence ID" value="TYJ37666.1"/>
    <property type="molecule type" value="Genomic_DNA"/>
</dbReference>
<keyword evidence="2" id="KW-1185">Reference proteome</keyword>
<dbReference type="Proteomes" id="UP000323597">
    <property type="component" value="Chromosome A05"/>
</dbReference>
<accession>A0A5D2ZIV4</accession>
<organism evidence="1 2">
    <name type="scientific">Gossypium mustelinum</name>
    <name type="common">Cotton</name>
    <name type="synonym">Gossypium caicoense</name>
    <dbReference type="NCBI Taxonomy" id="34275"/>
    <lineage>
        <taxon>Eukaryota</taxon>
        <taxon>Viridiplantae</taxon>
        <taxon>Streptophyta</taxon>
        <taxon>Embryophyta</taxon>
        <taxon>Tracheophyta</taxon>
        <taxon>Spermatophyta</taxon>
        <taxon>Magnoliopsida</taxon>
        <taxon>eudicotyledons</taxon>
        <taxon>Gunneridae</taxon>
        <taxon>Pentapetalae</taxon>
        <taxon>rosids</taxon>
        <taxon>malvids</taxon>
        <taxon>Malvales</taxon>
        <taxon>Malvaceae</taxon>
        <taxon>Malvoideae</taxon>
        <taxon>Gossypium</taxon>
    </lineage>
</organism>
<name>A0A5D2ZIV4_GOSMU</name>
<protein>
    <submittedName>
        <fullName evidence="1">Uncharacterized protein</fullName>
    </submittedName>
</protein>
<gene>
    <name evidence="1" type="ORF">E1A91_A05G390900v1</name>
</gene>
<evidence type="ECO:0000313" key="1">
    <source>
        <dbReference type="EMBL" id="TYJ37666.1"/>
    </source>
</evidence>
<reference evidence="1 2" key="1">
    <citation type="submission" date="2019-07" db="EMBL/GenBank/DDBJ databases">
        <title>WGS assembly of Gossypium mustelinum.</title>
        <authorList>
            <person name="Chen Z.J."/>
            <person name="Sreedasyam A."/>
            <person name="Ando A."/>
            <person name="Song Q."/>
            <person name="De L."/>
            <person name="Hulse-Kemp A."/>
            <person name="Ding M."/>
            <person name="Ye W."/>
            <person name="Kirkbride R."/>
            <person name="Jenkins J."/>
            <person name="Plott C."/>
            <person name="Lovell J."/>
            <person name="Lin Y.-M."/>
            <person name="Vaughn R."/>
            <person name="Liu B."/>
            <person name="Li W."/>
            <person name="Simpson S."/>
            <person name="Scheffler B."/>
            <person name="Saski C."/>
            <person name="Grover C."/>
            <person name="Hu G."/>
            <person name="Conover J."/>
            <person name="Carlson J."/>
            <person name="Shu S."/>
            <person name="Boston L."/>
            <person name="Williams M."/>
            <person name="Peterson D."/>
            <person name="Mcgee K."/>
            <person name="Jones D."/>
            <person name="Wendel J."/>
            <person name="Stelly D."/>
            <person name="Grimwood J."/>
            <person name="Schmutz J."/>
        </authorList>
    </citation>
    <scope>NUCLEOTIDE SEQUENCE [LARGE SCALE GENOMIC DNA]</scope>
    <source>
        <strain evidence="1">1408120.09</strain>
    </source>
</reference>
<sequence length="74" mass="8076">MAMKLKSTLPFVSFIVFLSFTLLVFTLEARTLSPNHFPHDGQVGRGLRLDEVLKVLDLLGIKDSSGPSHGGEGH</sequence>
<dbReference type="AlphaFoldDB" id="A0A5D2ZIV4"/>
<proteinExistence type="predicted"/>
<evidence type="ECO:0000313" key="2">
    <source>
        <dbReference type="Proteomes" id="UP000323597"/>
    </source>
</evidence>